<dbReference type="EMBL" id="KZ678134">
    <property type="protein sequence ID" value="PSN67821.1"/>
    <property type="molecule type" value="Genomic_DNA"/>
</dbReference>
<proteinExistence type="predicted"/>
<keyword evidence="3" id="KW-1185">Reference proteome</keyword>
<protein>
    <submittedName>
        <fullName evidence="2">Uncharacterized protein</fullName>
    </submittedName>
</protein>
<accession>A0A2T2NQW9</accession>
<evidence type="ECO:0000313" key="3">
    <source>
        <dbReference type="Proteomes" id="UP000240883"/>
    </source>
</evidence>
<name>A0A2T2NQW9_CORCC</name>
<dbReference type="AlphaFoldDB" id="A0A2T2NQW9"/>
<evidence type="ECO:0000313" key="2">
    <source>
        <dbReference type="EMBL" id="PSN67821.1"/>
    </source>
</evidence>
<gene>
    <name evidence="2" type="ORF">BS50DRAFT_349785</name>
</gene>
<sequence>MHFSKTVFLVVFSGLSRKGYAFSDILGRNNLRRSAHLSNVNPKKEKKIRSNCSIPFPPRSRLPSYIGSQAVTVFPTCCPSSSLIRHGPNLIATPHRTRRPSPQYPAQPRLAGPRLCHRPRFVVRIRNLSTIFKIDQVKG</sequence>
<reference evidence="2 3" key="1">
    <citation type="journal article" date="2018" name="Front. Microbiol.">
        <title>Genome-Wide Analysis of Corynespora cassiicola Leaf Fall Disease Putative Effectors.</title>
        <authorList>
            <person name="Lopez D."/>
            <person name="Ribeiro S."/>
            <person name="Label P."/>
            <person name="Fumanal B."/>
            <person name="Venisse J.S."/>
            <person name="Kohler A."/>
            <person name="de Oliveira R.R."/>
            <person name="Labutti K."/>
            <person name="Lipzen A."/>
            <person name="Lail K."/>
            <person name="Bauer D."/>
            <person name="Ohm R.A."/>
            <person name="Barry K.W."/>
            <person name="Spatafora J."/>
            <person name="Grigoriev I.V."/>
            <person name="Martin F.M."/>
            <person name="Pujade-Renaud V."/>
        </authorList>
    </citation>
    <scope>NUCLEOTIDE SEQUENCE [LARGE SCALE GENOMIC DNA]</scope>
    <source>
        <strain evidence="2 3">Philippines</strain>
    </source>
</reference>
<dbReference type="Proteomes" id="UP000240883">
    <property type="component" value="Unassembled WGS sequence"/>
</dbReference>
<evidence type="ECO:0000256" key="1">
    <source>
        <dbReference type="SAM" id="MobiDB-lite"/>
    </source>
</evidence>
<feature type="region of interest" description="Disordered" evidence="1">
    <location>
        <begin position="91"/>
        <end position="110"/>
    </location>
</feature>
<organism evidence="2 3">
    <name type="scientific">Corynespora cassiicola Philippines</name>
    <dbReference type="NCBI Taxonomy" id="1448308"/>
    <lineage>
        <taxon>Eukaryota</taxon>
        <taxon>Fungi</taxon>
        <taxon>Dikarya</taxon>
        <taxon>Ascomycota</taxon>
        <taxon>Pezizomycotina</taxon>
        <taxon>Dothideomycetes</taxon>
        <taxon>Pleosporomycetidae</taxon>
        <taxon>Pleosporales</taxon>
        <taxon>Corynesporascaceae</taxon>
        <taxon>Corynespora</taxon>
    </lineage>
</organism>